<feature type="binding site" evidence="8">
    <location>
        <position position="64"/>
    </location>
    <ligand>
        <name>Zn(2+)</name>
        <dbReference type="ChEBI" id="CHEBI:29105"/>
        <label>1</label>
        <note>catalytic</note>
    </ligand>
</feature>
<comment type="caution">
    <text evidence="10">The sequence shown here is derived from an EMBL/GenBank/DDBJ whole genome shotgun (WGS) entry which is preliminary data.</text>
</comment>
<keyword evidence="4 8" id="KW-0479">Metal-binding</keyword>
<dbReference type="InterPro" id="IPR001279">
    <property type="entry name" value="Metallo-B-lactamas"/>
</dbReference>
<comment type="subunit">
    <text evidence="1 8">Homodimer.</text>
</comment>
<dbReference type="PANTHER" id="PTHR46018">
    <property type="entry name" value="ZINC PHOSPHODIESTERASE ELAC PROTEIN 1"/>
    <property type="match status" value="1"/>
</dbReference>
<feature type="binding site" evidence="8">
    <location>
        <position position="271"/>
    </location>
    <ligand>
        <name>Zn(2+)</name>
        <dbReference type="ChEBI" id="CHEBI:29105"/>
        <label>2</label>
        <note>catalytic</note>
    </ligand>
</feature>
<accession>A0A4Q1JKE5</accession>
<dbReference type="CDD" id="cd07717">
    <property type="entry name" value="RNaseZ_ZiPD-like_MBL-fold"/>
    <property type="match status" value="1"/>
</dbReference>
<dbReference type="InterPro" id="IPR013471">
    <property type="entry name" value="RNase_Z/BN"/>
</dbReference>
<keyword evidence="3 8" id="KW-0540">Nuclease</keyword>
<keyword evidence="5 8" id="KW-0255">Endonuclease</keyword>
<feature type="binding site" evidence="8">
    <location>
        <position position="142"/>
    </location>
    <ligand>
        <name>Zn(2+)</name>
        <dbReference type="ChEBI" id="CHEBI:29105"/>
        <label>1</label>
        <note>catalytic</note>
    </ligand>
</feature>
<keyword evidence="7 8" id="KW-0862">Zinc</keyword>
<dbReference type="GO" id="GO:0008270">
    <property type="term" value="F:zinc ion binding"/>
    <property type="evidence" value="ECO:0007669"/>
    <property type="project" value="UniProtKB-UniRule"/>
</dbReference>
<keyword evidence="2 8" id="KW-0819">tRNA processing</keyword>
<dbReference type="SUPFAM" id="SSF56281">
    <property type="entry name" value="Metallo-hydrolase/oxidoreductase"/>
    <property type="match status" value="1"/>
</dbReference>
<dbReference type="RefSeq" id="WP_129255211.1">
    <property type="nucleotide sequence ID" value="NZ_SAXA01000013.1"/>
</dbReference>
<keyword evidence="11" id="KW-1185">Reference proteome</keyword>
<dbReference type="EC" id="3.1.26.11" evidence="8"/>
<evidence type="ECO:0000256" key="4">
    <source>
        <dbReference type="ARBA" id="ARBA00022723"/>
    </source>
</evidence>
<dbReference type="EMBL" id="SAXA01000013">
    <property type="protein sequence ID" value="RXQ90414.1"/>
    <property type="molecule type" value="Genomic_DNA"/>
</dbReference>
<keyword evidence="6 8" id="KW-0378">Hydrolase</keyword>
<gene>
    <name evidence="8" type="primary">rnz</name>
    <name evidence="10" type="ORF">EO244_13485</name>
</gene>
<evidence type="ECO:0000256" key="3">
    <source>
        <dbReference type="ARBA" id="ARBA00022722"/>
    </source>
</evidence>
<reference evidence="10 11" key="1">
    <citation type="submission" date="2019-01" db="EMBL/GenBank/DDBJ databases">
        <title>Ancylomarina salipaludis sp. nov., isolated from a salt marsh.</title>
        <authorList>
            <person name="Yoon J.-H."/>
        </authorList>
    </citation>
    <scope>NUCLEOTIDE SEQUENCE [LARGE SCALE GENOMIC DNA]</scope>
    <source>
        <strain evidence="10 11">SHSM-M15</strain>
    </source>
</reference>
<dbReference type="InterPro" id="IPR036866">
    <property type="entry name" value="RibonucZ/Hydroxyglut_hydro"/>
</dbReference>
<dbReference type="Proteomes" id="UP000289703">
    <property type="component" value="Unassembled WGS sequence"/>
</dbReference>
<protein>
    <recommendedName>
        <fullName evidence="8">Ribonuclease Z</fullName>
        <shortName evidence="8">RNase Z</shortName>
        <ecNumber evidence="8">3.1.26.11</ecNumber>
    </recommendedName>
    <alternativeName>
        <fullName evidence="8">tRNA 3 endonuclease</fullName>
    </alternativeName>
    <alternativeName>
        <fullName evidence="8">tRNase Z</fullName>
    </alternativeName>
</protein>
<evidence type="ECO:0000256" key="6">
    <source>
        <dbReference type="ARBA" id="ARBA00022801"/>
    </source>
</evidence>
<feature type="binding site" evidence="8">
    <location>
        <position position="62"/>
    </location>
    <ligand>
        <name>Zn(2+)</name>
        <dbReference type="ChEBI" id="CHEBI:29105"/>
        <label>1</label>
        <note>catalytic</note>
    </ligand>
</feature>
<dbReference type="Gene3D" id="3.60.15.10">
    <property type="entry name" value="Ribonuclease Z/Hydroxyacylglutathione hydrolase-like"/>
    <property type="match status" value="1"/>
</dbReference>
<comment type="catalytic activity">
    <reaction evidence="8">
        <text>Endonucleolytic cleavage of RNA, removing extra 3' nucleotides from tRNA precursor, generating 3' termini of tRNAs. A 3'-hydroxy group is left at the tRNA terminus and a 5'-phosphoryl group is left at the trailer molecule.</text>
        <dbReference type="EC" id="3.1.26.11"/>
    </reaction>
</comment>
<comment type="cofactor">
    <cofactor evidence="8">
        <name>Zn(2+)</name>
        <dbReference type="ChEBI" id="CHEBI:29105"/>
    </cofactor>
    <text evidence="8">Binds 2 Zn(2+) ions.</text>
</comment>
<sequence length="307" mass="35187">MKFELTILGSNSALPTSKRFPTAQVLNVLERFFLIDCGEGTQMQLKKFRVPMSRINHVFISHLHGDHFFGLIGLISSFSLQGRTNDLHIYAHSKLEKIVRFQLDILDSRLSYKLIFHNIFGKEIQTLFEDDALTVQSFPLKHGVMPCVGFLFKEKQRPLHLRKEMLDFYEIPIRARHGIKLGDDYLTEEGELIANEKLTFAATPPRSYAFCTDTAYFPRIVPVIKQVDLLYHEATFLKDDEKRAKSTYHSTTKQAALIAKEAEVGQLLIGHFSARFHDLSSHLNEAREVFPNTELAEDGKVFTILNT</sequence>
<evidence type="ECO:0000259" key="9">
    <source>
        <dbReference type="Pfam" id="PF12706"/>
    </source>
</evidence>
<dbReference type="HAMAP" id="MF_01818">
    <property type="entry name" value="RNase_Z_BN"/>
    <property type="match status" value="1"/>
</dbReference>
<dbReference type="Pfam" id="PF12706">
    <property type="entry name" value="Lactamase_B_2"/>
    <property type="match status" value="1"/>
</dbReference>
<evidence type="ECO:0000256" key="2">
    <source>
        <dbReference type="ARBA" id="ARBA00022694"/>
    </source>
</evidence>
<feature type="binding site" evidence="8">
    <location>
        <position position="66"/>
    </location>
    <ligand>
        <name>Zn(2+)</name>
        <dbReference type="ChEBI" id="CHEBI:29105"/>
        <label>2</label>
        <note>catalytic</note>
    </ligand>
</feature>
<dbReference type="GO" id="GO:0042781">
    <property type="term" value="F:3'-tRNA processing endoribonuclease activity"/>
    <property type="evidence" value="ECO:0007669"/>
    <property type="project" value="UniProtKB-UniRule"/>
</dbReference>
<dbReference type="AlphaFoldDB" id="A0A4Q1JKE5"/>
<dbReference type="Pfam" id="PF23023">
    <property type="entry name" value="Anti-Pycsar_Apyc1"/>
    <property type="match status" value="1"/>
</dbReference>
<feature type="binding site" evidence="8">
    <location>
        <position position="67"/>
    </location>
    <ligand>
        <name>Zn(2+)</name>
        <dbReference type="ChEBI" id="CHEBI:29105"/>
        <label>2</label>
        <note>catalytic</note>
    </ligand>
</feature>
<proteinExistence type="inferred from homology"/>
<feature type="binding site" evidence="8">
    <location>
        <position position="213"/>
    </location>
    <ligand>
        <name>Zn(2+)</name>
        <dbReference type="ChEBI" id="CHEBI:29105"/>
        <label>1</label>
        <note>catalytic</note>
    </ligand>
</feature>
<evidence type="ECO:0000256" key="8">
    <source>
        <dbReference type="HAMAP-Rule" id="MF_01818"/>
    </source>
</evidence>
<dbReference type="NCBIfam" id="TIGR02651">
    <property type="entry name" value="RNase_Z"/>
    <property type="match status" value="1"/>
</dbReference>
<feature type="domain" description="Metallo-beta-lactamase" evidence="9">
    <location>
        <begin position="204"/>
        <end position="272"/>
    </location>
</feature>
<organism evidence="10 11">
    <name type="scientific">Ancylomarina salipaludis</name>
    <dbReference type="NCBI Taxonomy" id="2501299"/>
    <lineage>
        <taxon>Bacteria</taxon>
        <taxon>Pseudomonadati</taxon>
        <taxon>Bacteroidota</taxon>
        <taxon>Bacteroidia</taxon>
        <taxon>Marinilabiliales</taxon>
        <taxon>Marinifilaceae</taxon>
        <taxon>Ancylomarina</taxon>
    </lineage>
</organism>
<comment type="similarity">
    <text evidence="8">Belongs to the RNase Z family.</text>
</comment>
<evidence type="ECO:0000256" key="1">
    <source>
        <dbReference type="ARBA" id="ARBA00011738"/>
    </source>
</evidence>
<feature type="active site" description="Proton acceptor" evidence="8">
    <location>
        <position position="66"/>
    </location>
</feature>
<dbReference type="PANTHER" id="PTHR46018:SF2">
    <property type="entry name" value="ZINC PHOSPHODIESTERASE ELAC PROTEIN 1"/>
    <property type="match status" value="1"/>
</dbReference>
<name>A0A4Q1JKE5_9BACT</name>
<evidence type="ECO:0000313" key="10">
    <source>
        <dbReference type="EMBL" id="RXQ90414.1"/>
    </source>
</evidence>
<evidence type="ECO:0000256" key="7">
    <source>
        <dbReference type="ARBA" id="ARBA00022833"/>
    </source>
</evidence>
<dbReference type="NCBIfam" id="NF000801">
    <property type="entry name" value="PRK00055.1-3"/>
    <property type="match status" value="1"/>
</dbReference>
<comment type="function">
    <text evidence="8">Zinc phosphodiesterase, which displays some tRNA 3'-processing endonuclease activity. Probably involved in tRNA maturation, by removing a 3'-trailer from precursor tRNA.</text>
</comment>
<evidence type="ECO:0000313" key="11">
    <source>
        <dbReference type="Proteomes" id="UP000289703"/>
    </source>
</evidence>
<evidence type="ECO:0000256" key="5">
    <source>
        <dbReference type="ARBA" id="ARBA00022759"/>
    </source>
</evidence>
<feature type="binding site" evidence="8">
    <location>
        <position position="213"/>
    </location>
    <ligand>
        <name>Zn(2+)</name>
        <dbReference type="ChEBI" id="CHEBI:29105"/>
        <label>2</label>
        <note>catalytic</note>
    </ligand>
</feature>
<dbReference type="OrthoDB" id="9800940at2"/>